<organism evidence="1 2">
    <name type="scientific">Ancylostoma duodenale</name>
    <dbReference type="NCBI Taxonomy" id="51022"/>
    <lineage>
        <taxon>Eukaryota</taxon>
        <taxon>Metazoa</taxon>
        <taxon>Ecdysozoa</taxon>
        <taxon>Nematoda</taxon>
        <taxon>Chromadorea</taxon>
        <taxon>Rhabditida</taxon>
        <taxon>Rhabditina</taxon>
        <taxon>Rhabditomorpha</taxon>
        <taxon>Strongyloidea</taxon>
        <taxon>Ancylostomatidae</taxon>
        <taxon>Ancylostomatinae</taxon>
        <taxon>Ancylostoma</taxon>
    </lineage>
</organism>
<proteinExistence type="predicted"/>
<protein>
    <submittedName>
        <fullName evidence="1">Uncharacterized protein</fullName>
    </submittedName>
</protein>
<accession>A0A0C2GWX3</accession>
<dbReference type="OrthoDB" id="5875288at2759"/>
<sequence length="188" mass="21019">MDVPLTCNGKYHGRIASARHAVTSSGANNYHTTSTTTRMAKYIQPHRPMVWPSPPRAMALQANNQQTTRRKRILTTTQDPTFTTTTHPPPRPPPTEYIHPQNYAIRRHLNNICIRHYLGVQRLYALSAADPTWAARILPGRTDIAAVRTAGELLVTKCRQVTPTLVYSNHTVNGTCYALTPVPVDTEI</sequence>
<dbReference type="AlphaFoldDB" id="A0A0C2GWX3"/>
<reference evidence="1 2" key="1">
    <citation type="submission" date="2013-12" db="EMBL/GenBank/DDBJ databases">
        <title>Draft genome of the parsitic nematode Ancylostoma duodenale.</title>
        <authorList>
            <person name="Mitreva M."/>
        </authorList>
    </citation>
    <scope>NUCLEOTIDE SEQUENCE [LARGE SCALE GENOMIC DNA]</scope>
    <source>
        <strain evidence="1 2">Zhejiang</strain>
    </source>
</reference>
<dbReference type="Proteomes" id="UP000054047">
    <property type="component" value="Unassembled WGS sequence"/>
</dbReference>
<keyword evidence="2" id="KW-1185">Reference proteome</keyword>
<evidence type="ECO:0000313" key="2">
    <source>
        <dbReference type="Proteomes" id="UP000054047"/>
    </source>
</evidence>
<gene>
    <name evidence="1" type="ORF">ANCDUO_03656</name>
</gene>
<dbReference type="EMBL" id="KN727301">
    <property type="protein sequence ID" value="KIH66020.1"/>
    <property type="molecule type" value="Genomic_DNA"/>
</dbReference>
<name>A0A0C2GWX3_9BILA</name>
<evidence type="ECO:0000313" key="1">
    <source>
        <dbReference type="EMBL" id="KIH66020.1"/>
    </source>
</evidence>